<keyword evidence="15" id="KW-1185">Reference proteome</keyword>
<feature type="binding site" evidence="12">
    <location>
        <begin position="121"/>
        <end position="125"/>
    </location>
    <ligand>
        <name>UDP-N-acetyl-alpha-D-glucosamine</name>
        <dbReference type="ChEBI" id="CHEBI:57705"/>
    </ligand>
</feature>
<proteinExistence type="inferred from homology"/>
<dbReference type="CDD" id="cd01555">
    <property type="entry name" value="UdpNAET"/>
    <property type="match status" value="1"/>
</dbReference>
<protein>
    <recommendedName>
        <fullName evidence="12">UDP-N-acetylglucosamine 1-carboxyvinyltransferase</fullName>
        <ecNumber evidence="12">2.5.1.7</ecNumber>
    </recommendedName>
    <alternativeName>
        <fullName evidence="12">Enoylpyruvate transferase</fullName>
    </alternativeName>
    <alternativeName>
        <fullName evidence="12">UDP-N-acetylglucosamine enolpyruvyl transferase</fullName>
        <shortName evidence="12">EPT</shortName>
    </alternativeName>
</protein>
<dbReference type="PANTHER" id="PTHR43783:SF1">
    <property type="entry name" value="UDP-N-ACETYLGLUCOSAMINE 1-CARBOXYVINYLTRANSFERASE"/>
    <property type="match status" value="1"/>
</dbReference>
<dbReference type="GO" id="GO:0051301">
    <property type="term" value="P:cell division"/>
    <property type="evidence" value="ECO:0007669"/>
    <property type="project" value="UniProtKB-KW"/>
</dbReference>
<comment type="caution">
    <text evidence="14">The sequence shown here is derived from an EMBL/GenBank/DDBJ whole genome shotgun (WGS) entry which is preliminary data.</text>
</comment>
<evidence type="ECO:0000259" key="13">
    <source>
        <dbReference type="Pfam" id="PF00275"/>
    </source>
</evidence>
<evidence type="ECO:0000313" key="15">
    <source>
        <dbReference type="Proteomes" id="UP000653127"/>
    </source>
</evidence>
<evidence type="ECO:0000256" key="11">
    <source>
        <dbReference type="ARBA" id="ARBA00047527"/>
    </source>
</evidence>
<evidence type="ECO:0000256" key="8">
    <source>
        <dbReference type="ARBA" id="ARBA00023306"/>
    </source>
</evidence>
<comment type="catalytic activity">
    <reaction evidence="11 12">
        <text>phosphoenolpyruvate + UDP-N-acetyl-alpha-D-glucosamine = UDP-N-acetyl-3-O-(1-carboxyvinyl)-alpha-D-glucosamine + phosphate</text>
        <dbReference type="Rhea" id="RHEA:18681"/>
        <dbReference type="ChEBI" id="CHEBI:43474"/>
        <dbReference type="ChEBI" id="CHEBI:57705"/>
        <dbReference type="ChEBI" id="CHEBI:58702"/>
        <dbReference type="ChEBI" id="CHEBI:68483"/>
        <dbReference type="EC" id="2.5.1.7"/>
    </reaction>
</comment>
<sequence length="418" mass="45217">MQKYLIQGGSRISGEVRVQGAKNSSLPVLAATVVCSGESVLHNCPDLLDTEYAVKILEYLGCQCRREGGSVIVDSSTVSRWEVPDRLMREMRSSIIFLGAIASRCGRCRLSYPGGCEIGQRPIDLHLLALQQMGMQITEDHGYLDCRVDGGFKGANVVLSFPSVGATENVILAAVLAKGTTVITNAAREPEIADLADYLNRCGARIFGAGEGTIRVEGVEKLSACEHTIIPDRIVATTYLTAAAMTSGSVRLTGVDCRHLSSILPLFEEAGCEVRRLPNEVILETSRRPLPIGLIRTMPYPGFPTDAQAPLMAMMTMARGTSVFVENIFENRYKHAAELQRMGAHIKVEGRVAIVEGIQRLHSAEVAATDLRGGAALVLAALAAEGTTEVGRIHYIDRGYDRLEQQLTALGAHIKRLD</sequence>
<dbReference type="GO" id="GO:0008360">
    <property type="term" value="P:regulation of cell shape"/>
    <property type="evidence" value="ECO:0007669"/>
    <property type="project" value="UniProtKB-KW"/>
</dbReference>
<dbReference type="AlphaFoldDB" id="A0A926E0H1"/>
<feature type="active site" description="Proton donor" evidence="12">
    <location>
        <position position="116"/>
    </location>
</feature>
<evidence type="ECO:0000256" key="10">
    <source>
        <dbReference type="ARBA" id="ARBA00038367"/>
    </source>
</evidence>
<comment type="caution">
    <text evidence="12">Lacks conserved residue(s) required for the propagation of feature annotation.</text>
</comment>
<dbReference type="SUPFAM" id="SSF55205">
    <property type="entry name" value="EPT/RTPC-like"/>
    <property type="match status" value="1"/>
</dbReference>
<evidence type="ECO:0000256" key="6">
    <source>
        <dbReference type="ARBA" id="ARBA00022960"/>
    </source>
</evidence>
<gene>
    <name evidence="12 14" type="primary">murA</name>
    <name evidence="14" type="ORF">H8711_09450</name>
</gene>
<comment type="pathway">
    <text evidence="2 12">Cell wall biogenesis; peptidoglycan biosynthesis.</text>
</comment>
<dbReference type="Gene3D" id="3.65.10.10">
    <property type="entry name" value="Enolpyruvate transferase domain"/>
    <property type="match status" value="2"/>
</dbReference>
<feature type="binding site" evidence="12">
    <location>
        <begin position="22"/>
        <end position="23"/>
    </location>
    <ligand>
        <name>phosphoenolpyruvate</name>
        <dbReference type="ChEBI" id="CHEBI:58702"/>
    </ligand>
</feature>
<dbReference type="NCBIfam" id="NF006873">
    <property type="entry name" value="PRK09369.1"/>
    <property type="match status" value="1"/>
</dbReference>
<keyword evidence="6 12" id="KW-0133">Cell shape</keyword>
<dbReference type="PANTHER" id="PTHR43783">
    <property type="entry name" value="UDP-N-ACETYLGLUCOSAMINE 1-CARBOXYVINYLTRANSFERASE"/>
    <property type="match status" value="1"/>
</dbReference>
<evidence type="ECO:0000256" key="7">
    <source>
        <dbReference type="ARBA" id="ARBA00022984"/>
    </source>
</evidence>
<evidence type="ECO:0000256" key="3">
    <source>
        <dbReference type="ARBA" id="ARBA00022490"/>
    </source>
</evidence>
<dbReference type="EMBL" id="JACRST010000014">
    <property type="protein sequence ID" value="MBC8547152.1"/>
    <property type="molecule type" value="Genomic_DNA"/>
</dbReference>
<keyword evidence="5 12" id="KW-0808">Transferase</keyword>
<evidence type="ECO:0000256" key="1">
    <source>
        <dbReference type="ARBA" id="ARBA00004496"/>
    </source>
</evidence>
<dbReference type="HAMAP" id="MF_00111">
    <property type="entry name" value="MurA"/>
    <property type="match status" value="1"/>
</dbReference>
<dbReference type="InterPro" id="IPR036968">
    <property type="entry name" value="Enolpyruvate_Tfrase_sf"/>
</dbReference>
<accession>A0A926E0H1</accession>
<evidence type="ECO:0000256" key="2">
    <source>
        <dbReference type="ARBA" id="ARBA00004752"/>
    </source>
</evidence>
<comment type="subcellular location">
    <subcellularLocation>
        <location evidence="1 12">Cytoplasm</location>
    </subcellularLocation>
</comment>
<dbReference type="GO" id="GO:0009252">
    <property type="term" value="P:peptidoglycan biosynthetic process"/>
    <property type="evidence" value="ECO:0007669"/>
    <property type="project" value="UniProtKB-UniRule"/>
</dbReference>
<comment type="function">
    <text evidence="12">Cell wall formation. Adds enolpyruvyl to UDP-N-acetylglucosamine.</text>
</comment>
<evidence type="ECO:0000256" key="5">
    <source>
        <dbReference type="ARBA" id="ARBA00022679"/>
    </source>
</evidence>
<evidence type="ECO:0000256" key="9">
    <source>
        <dbReference type="ARBA" id="ARBA00023316"/>
    </source>
</evidence>
<dbReference type="InterPro" id="IPR005750">
    <property type="entry name" value="UDP_GlcNAc_COvinyl_MurA"/>
</dbReference>
<keyword evidence="3 12" id="KW-0963">Cytoplasm</keyword>
<comment type="similarity">
    <text evidence="10 12">Belongs to the EPSP synthase family. MurA subfamily.</text>
</comment>
<keyword evidence="8 12" id="KW-0131">Cell cycle</keyword>
<reference evidence="14" key="1">
    <citation type="submission" date="2020-08" db="EMBL/GenBank/DDBJ databases">
        <title>Genome public.</title>
        <authorList>
            <person name="Liu C."/>
            <person name="Sun Q."/>
        </authorList>
    </citation>
    <scope>NUCLEOTIDE SEQUENCE</scope>
    <source>
        <strain evidence="14">NSJ-31</strain>
    </source>
</reference>
<feature type="binding site" evidence="12">
    <location>
        <position position="328"/>
    </location>
    <ligand>
        <name>UDP-N-acetyl-alpha-D-glucosamine</name>
        <dbReference type="ChEBI" id="CHEBI:57705"/>
    </ligand>
</feature>
<evidence type="ECO:0000313" key="14">
    <source>
        <dbReference type="EMBL" id="MBC8547152.1"/>
    </source>
</evidence>
<dbReference type="GO" id="GO:0071555">
    <property type="term" value="P:cell wall organization"/>
    <property type="evidence" value="ECO:0007669"/>
    <property type="project" value="UniProtKB-KW"/>
</dbReference>
<feature type="domain" description="Enolpyruvate transferase" evidence="13">
    <location>
        <begin position="6"/>
        <end position="407"/>
    </location>
</feature>
<dbReference type="RefSeq" id="WP_249283226.1">
    <property type="nucleotide sequence ID" value="NZ_JACRST010000014.1"/>
</dbReference>
<feature type="modified residue" description="2-(S-cysteinyl)pyruvic acid O-phosphothioketal" evidence="12">
    <location>
        <position position="116"/>
    </location>
</feature>
<dbReference type="EC" id="2.5.1.7" evidence="12"/>
<dbReference type="NCBIfam" id="TIGR01072">
    <property type="entry name" value="murA"/>
    <property type="match status" value="1"/>
</dbReference>
<keyword evidence="7 12" id="KW-0573">Peptidoglycan synthesis</keyword>
<evidence type="ECO:0000256" key="4">
    <source>
        <dbReference type="ARBA" id="ARBA00022618"/>
    </source>
</evidence>
<dbReference type="InterPro" id="IPR050068">
    <property type="entry name" value="MurA_subfamily"/>
</dbReference>
<dbReference type="Proteomes" id="UP000653127">
    <property type="component" value="Unassembled WGS sequence"/>
</dbReference>
<feature type="binding site" evidence="12">
    <location>
        <position position="92"/>
    </location>
    <ligand>
        <name>UDP-N-acetyl-alpha-D-glucosamine</name>
        <dbReference type="ChEBI" id="CHEBI:57705"/>
    </ligand>
</feature>
<dbReference type="Pfam" id="PF00275">
    <property type="entry name" value="EPSP_synthase"/>
    <property type="match status" value="1"/>
</dbReference>
<keyword evidence="12" id="KW-0670">Pyruvate</keyword>
<keyword evidence="9 12" id="KW-0961">Cell wall biogenesis/degradation</keyword>
<evidence type="ECO:0000256" key="12">
    <source>
        <dbReference type="HAMAP-Rule" id="MF_00111"/>
    </source>
</evidence>
<dbReference type="GO" id="GO:0005737">
    <property type="term" value="C:cytoplasm"/>
    <property type="evidence" value="ECO:0007669"/>
    <property type="project" value="UniProtKB-SubCell"/>
</dbReference>
<dbReference type="GO" id="GO:0019277">
    <property type="term" value="P:UDP-N-acetylgalactosamine biosynthetic process"/>
    <property type="evidence" value="ECO:0007669"/>
    <property type="project" value="InterPro"/>
</dbReference>
<dbReference type="InterPro" id="IPR001986">
    <property type="entry name" value="Enolpyruvate_Tfrase_dom"/>
</dbReference>
<name>A0A926E0H1_9FIRM</name>
<keyword evidence="4 12" id="KW-0132">Cell division</keyword>
<feature type="binding site" evidence="12">
    <location>
        <position position="306"/>
    </location>
    <ligand>
        <name>UDP-N-acetyl-alpha-D-glucosamine</name>
        <dbReference type="ChEBI" id="CHEBI:57705"/>
    </ligand>
</feature>
<organism evidence="14 15">
    <name type="scientific">Ligaoa zhengdingensis</name>
    <dbReference type="NCBI Taxonomy" id="2763658"/>
    <lineage>
        <taxon>Bacteria</taxon>
        <taxon>Bacillati</taxon>
        <taxon>Bacillota</taxon>
        <taxon>Clostridia</taxon>
        <taxon>Eubacteriales</taxon>
        <taxon>Oscillospiraceae</taxon>
        <taxon>Ligaoa</taxon>
    </lineage>
</organism>
<dbReference type="InterPro" id="IPR013792">
    <property type="entry name" value="RNA3'P_cycl/enolpyr_Trfase_a/b"/>
</dbReference>
<dbReference type="GO" id="GO:0008760">
    <property type="term" value="F:UDP-N-acetylglucosamine 1-carboxyvinyltransferase activity"/>
    <property type="evidence" value="ECO:0007669"/>
    <property type="project" value="UniProtKB-UniRule"/>
</dbReference>